<gene>
    <name evidence="2" type="ORF">BN486_03679</name>
</gene>
<reference evidence="2" key="1">
    <citation type="submission" date="2012-11" db="EMBL/GenBank/DDBJ databases">
        <title>Dependencies among metagenomic species, viruses, plasmids and units of genetic variation.</title>
        <authorList>
            <person name="Nielsen H.B."/>
            <person name="Almeida M."/>
            <person name="Juncker A.S."/>
            <person name="Rasmussen S."/>
            <person name="Li J."/>
            <person name="Sunagawa S."/>
            <person name="Plichta D."/>
            <person name="Gautier L."/>
            <person name="Le Chatelier E."/>
            <person name="Peletier E."/>
            <person name="Bonde I."/>
            <person name="Nielsen T."/>
            <person name="Manichanh C."/>
            <person name="Arumugam M."/>
            <person name="Batto J."/>
            <person name="Santos M.B.Q.D."/>
            <person name="Blom N."/>
            <person name="Borruel N."/>
            <person name="Burgdorf K.S."/>
            <person name="Boumezbeur F."/>
            <person name="Casellas F."/>
            <person name="Dore J."/>
            <person name="Guarner F."/>
            <person name="Hansen T."/>
            <person name="Hildebrand F."/>
            <person name="Kaas R.S."/>
            <person name="Kennedy S."/>
            <person name="Kristiansen K."/>
            <person name="Kultima J.R."/>
            <person name="Leonard P."/>
            <person name="Levenez F."/>
            <person name="Lund O."/>
            <person name="Moumen B."/>
            <person name="Le Paslier D."/>
            <person name="Pons N."/>
            <person name="Pedersen O."/>
            <person name="Prifti E."/>
            <person name="Qin J."/>
            <person name="Raes J."/>
            <person name="Tap J."/>
            <person name="Tims S."/>
            <person name="Ussery D.W."/>
            <person name="Yamada T."/>
            <person name="MetaHit consortium"/>
            <person name="Renault P."/>
            <person name="Sicheritz-Ponten T."/>
            <person name="Bork P."/>
            <person name="Wang J."/>
            <person name="Brunak S."/>
            <person name="Ehrlich S.D."/>
        </authorList>
    </citation>
    <scope>NUCLEOTIDE SEQUENCE [LARGE SCALE GENOMIC DNA]</scope>
</reference>
<dbReference type="Pfam" id="PF04230">
    <property type="entry name" value="PS_pyruv_trans"/>
    <property type="match status" value="1"/>
</dbReference>
<sequence length="387" mass="44338">MKVGIVTFHFAKNCGAVLQCYALQSVLRKMEIEPVVIDYQPTYHTARYSAYRNPFILAQQAWKKHAARKPADRIIRTVKCFVGIIWDYRLGKERKRVNDCFDAFVKQYLRLTKRYTSYRVLAADQDACDGYISGSDQVWNPHLTDEKLDEAYFLLFAPKAACKISYAVSACQLNMKKYGDSLRRYTQALSAISIREETERSEMEAVLNRRVSVHIDPTLLLTAQDYNEEIADLKVTEAQKCIVVYALNETDGEVFAYARSLSEKYGIPIIDISPKYHQGECIHRNGVGPKEFVNYIKNGMYVVTNSFHGTCFSVIFHKKFQVVTHSSRGSRTDSLLSMLHLTQRIVSGDPEVSMAFMDQDIDYAAVDQTLEMKRKEALNYLKNGLTR</sequence>
<accession>R6KP02</accession>
<dbReference type="RefSeq" id="WP_022203162.1">
    <property type="nucleotide sequence ID" value="NZ_FR886101.1"/>
</dbReference>
<dbReference type="Proteomes" id="UP000018009">
    <property type="component" value="Unassembled WGS sequence"/>
</dbReference>
<dbReference type="InterPro" id="IPR007345">
    <property type="entry name" value="Polysacch_pyruvyl_Trfase"/>
</dbReference>
<protein>
    <submittedName>
        <fullName evidence="2">WfaX</fullName>
    </submittedName>
</protein>
<evidence type="ECO:0000313" key="3">
    <source>
        <dbReference type="Proteomes" id="UP000018009"/>
    </source>
</evidence>
<organism evidence="2 3">
    <name type="scientific">[Clostridium] clostridioforme CAG:132</name>
    <dbReference type="NCBI Taxonomy" id="1263065"/>
    <lineage>
        <taxon>Bacteria</taxon>
        <taxon>Bacillati</taxon>
        <taxon>Bacillota</taxon>
        <taxon>Clostridia</taxon>
        <taxon>Lachnospirales</taxon>
        <taxon>Lachnospiraceae</taxon>
        <taxon>Enterocloster</taxon>
    </lineage>
</organism>
<name>R6KP02_9FIRM</name>
<evidence type="ECO:0000313" key="2">
    <source>
        <dbReference type="EMBL" id="CDB63857.1"/>
    </source>
</evidence>
<comment type="caution">
    <text evidence="2">The sequence shown here is derived from an EMBL/GenBank/DDBJ whole genome shotgun (WGS) entry which is preliminary data.</text>
</comment>
<feature type="domain" description="Polysaccharide pyruvyl transferase" evidence="1">
    <location>
        <begin position="13"/>
        <end position="326"/>
    </location>
</feature>
<proteinExistence type="predicted"/>
<evidence type="ECO:0000259" key="1">
    <source>
        <dbReference type="Pfam" id="PF04230"/>
    </source>
</evidence>
<dbReference type="EMBL" id="CBDY010000342">
    <property type="protein sequence ID" value="CDB63857.1"/>
    <property type="molecule type" value="Genomic_DNA"/>
</dbReference>
<dbReference type="AlphaFoldDB" id="R6KP02"/>